<gene>
    <name evidence="1" type="ORF">CJ231_03965</name>
</gene>
<dbReference type="AlphaFoldDB" id="A0A2N6QT08"/>
<comment type="caution">
    <text evidence="1">The sequence shown here is derived from an EMBL/GenBank/DDBJ whole genome shotgun (WGS) entry which is preliminary data.</text>
</comment>
<dbReference type="EMBL" id="PNGJ01000002">
    <property type="protein sequence ID" value="PMC25052.1"/>
    <property type="molecule type" value="Genomic_DNA"/>
</dbReference>
<proteinExistence type="predicted"/>
<reference evidence="1 2" key="1">
    <citation type="submission" date="2017-09" db="EMBL/GenBank/DDBJ databases">
        <title>Bacterial strain isolated from the female urinary microbiota.</title>
        <authorList>
            <person name="Thomas-White K."/>
            <person name="Kumar N."/>
            <person name="Forster S."/>
            <person name="Putonti C."/>
            <person name="Lawley T."/>
            <person name="Wolfe A.J."/>
        </authorList>
    </citation>
    <scope>NUCLEOTIDE SEQUENCE [LARGE SCALE GENOMIC DNA]</scope>
    <source>
        <strain evidence="1 2">UMB0536</strain>
    </source>
</reference>
<protein>
    <submittedName>
        <fullName evidence="1">Uncharacterized protein</fullName>
    </submittedName>
</protein>
<accession>A0A2N6QT08</accession>
<name>A0A2N6QT08_9BACT</name>
<organism evidence="1 2">
    <name type="scientific">Hoylesella buccalis</name>
    <dbReference type="NCBI Taxonomy" id="28127"/>
    <lineage>
        <taxon>Bacteria</taxon>
        <taxon>Pseudomonadati</taxon>
        <taxon>Bacteroidota</taxon>
        <taxon>Bacteroidia</taxon>
        <taxon>Bacteroidales</taxon>
        <taxon>Prevotellaceae</taxon>
        <taxon>Hoylesella</taxon>
    </lineage>
</organism>
<dbReference type="Proteomes" id="UP000235564">
    <property type="component" value="Unassembled WGS sequence"/>
</dbReference>
<evidence type="ECO:0000313" key="1">
    <source>
        <dbReference type="EMBL" id="PMC25052.1"/>
    </source>
</evidence>
<sequence length="86" mass="9647">MTDSSQNGDISGKYQTWFGTKQAQEAGCQESSNKFAFRKGKHGDCLRANRADQHRQAAPKRQRHWPDCTARRTKIPMLAEAPGISV</sequence>
<evidence type="ECO:0000313" key="2">
    <source>
        <dbReference type="Proteomes" id="UP000235564"/>
    </source>
</evidence>